<keyword evidence="2" id="KW-1185">Reference proteome</keyword>
<reference evidence="1" key="1">
    <citation type="submission" date="2020-11" db="EMBL/GenBank/DDBJ databases">
        <authorList>
            <person name="Whitehead M."/>
        </authorList>
    </citation>
    <scope>NUCLEOTIDE SEQUENCE</scope>
    <source>
        <strain evidence="1">EGII</strain>
    </source>
</reference>
<sequence>MGVKAHCKIYARITTTITRETIYHALSVKLVLNVPQFKKEQTKAAEKNGRFQITTKTTTIAAATVKQHQPTTTKNESRIIITTIVLHLVALQIKELKNTRINNNKKNQAQDRGICVDGAREFLTPLTMCARSALQRYF</sequence>
<comment type="caution">
    <text evidence="1">The sequence shown here is derived from an EMBL/GenBank/DDBJ whole genome shotgun (WGS) entry which is preliminary data.</text>
</comment>
<evidence type="ECO:0000313" key="1">
    <source>
        <dbReference type="EMBL" id="CAD6998982.1"/>
    </source>
</evidence>
<accession>A0A811UIE9</accession>
<dbReference type="EMBL" id="CAJHJT010000012">
    <property type="protein sequence ID" value="CAD6998982.1"/>
    <property type="molecule type" value="Genomic_DNA"/>
</dbReference>
<evidence type="ECO:0000313" key="2">
    <source>
        <dbReference type="Proteomes" id="UP000606786"/>
    </source>
</evidence>
<gene>
    <name evidence="1" type="ORF">CCAP1982_LOCUS7529</name>
</gene>
<protein>
    <submittedName>
        <fullName evidence="1">(Mediterranean fruit fly) hypothetical protein</fullName>
    </submittedName>
</protein>
<organism evidence="1 2">
    <name type="scientific">Ceratitis capitata</name>
    <name type="common">Mediterranean fruit fly</name>
    <name type="synonym">Tephritis capitata</name>
    <dbReference type="NCBI Taxonomy" id="7213"/>
    <lineage>
        <taxon>Eukaryota</taxon>
        <taxon>Metazoa</taxon>
        <taxon>Ecdysozoa</taxon>
        <taxon>Arthropoda</taxon>
        <taxon>Hexapoda</taxon>
        <taxon>Insecta</taxon>
        <taxon>Pterygota</taxon>
        <taxon>Neoptera</taxon>
        <taxon>Endopterygota</taxon>
        <taxon>Diptera</taxon>
        <taxon>Brachycera</taxon>
        <taxon>Muscomorpha</taxon>
        <taxon>Tephritoidea</taxon>
        <taxon>Tephritidae</taxon>
        <taxon>Ceratitis</taxon>
        <taxon>Ceratitis</taxon>
    </lineage>
</organism>
<dbReference type="Proteomes" id="UP000606786">
    <property type="component" value="Unassembled WGS sequence"/>
</dbReference>
<dbReference type="AlphaFoldDB" id="A0A811UIE9"/>
<proteinExistence type="predicted"/>
<name>A0A811UIE9_CERCA</name>